<name>A0AAN9LY12_CANGL</name>
<evidence type="ECO:0000256" key="1">
    <source>
        <dbReference type="SAM" id="MobiDB-lite"/>
    </source>
</evidence>
<evidence type="ECO:0000313" key="2">
    <source>
        <dbReference type="EMBL" id="KAK7344159.1"/>
    </source>
</evidence>
<accession>A0AAN9LY12</accession>
<sequence>MQGKRWKEADCNNKNESPRDQILACTDSTVDDSSQSDREVNLDTEQEDTTLSCSGILDNRKVGASNDPQALVLGVACIERPILNARLGEAENRSCMHSNDAFIPSELNKHNIGGQC</sequence>
<comment type="caution">
    <text evidence="2">The sequence shown here is derived from an EMBL/GenBank/DDBJ whole genome shotgun (WGS) entry which is preliminary data.</text>
</comment>
<dbReference type="EMBL" id="JAYMYQ010000003">
    <property type="protein sequence ID" value="KAK7344159.1"/>
    <property type="molecule type" value="Genomic_DNA"/>
</dbReference>
<dbReference type="AlphaFoldDB" id="A0AAN9LY12"/>
<evidence type="ECO:0000313" key="3">
    <source>
        <dbReference type="Proteomes" id="UP001367508"/>
    </source>
</evidence>
<proteinExistence type="predicted"/>
<organism evidence="2 3">
    <name type="scientific">Canavalia gladiata</name>
    <name type="common">Sword bean</name>
    <name type="synonym">Dolichos gladiatus</name>
    <dbReference type="NCBI Taxonomy" id="3824"/>
    <lineage>
        <taxon>Eukaryota</taxon>
        <taxon>Viridiplantae</taxon>
        <taxon>Streptophyta</taxon>
        <taxon>Embryophyta</taxon>
        <taxon>Tracheophyta</taxon>
        <taxon>Spermatophyta</taxon>
        <taxon>Magnoliopsida</taxon>
        <taxon>eudicotyledons</taxon>
        <taxon>Gunneridae</taxon>
        <taxon>Pentapetalae</taxon>
        <taxon>rosids</taxon>
        <taxon>fabids</taxon>
        <taxon>Fabales</taxon>
        <taxon>Fabaceae</taxon>
        <taxon>Papilionoideae</taxon>
        <taxon>50 kb inversion clade</taxon>
        <taxon>NPAAA clade</taxon>
        <taxon>indigoferoid/millettioid clade</taxon>
        <taxon>Phaseoleae</taxon>
        <taxon>Canavalia</taxon>
    </lineage>
</organism>
<feature type="compositionally biased region" description="Basic and acidic residues" evidence="1">
    <location>
        <begin position="1"/>
        <end position="19"/>
    </location>
</feature>
<protein>
    <submittedName>
        <fullName evidence="2">Uncharacterized protein</fullName>
    </submittedName>
</protein>
<reference evidence="2 3" key="1">
    <citation type="submission" date="2024-01" db="EMBL/GenBank/DDBJ databases">
        <title>The genomes of 5 underutilized Papilionoideae crops provide insights into root nodulation and disease resistanc.</title>
        <authorList>
            <person name="Jiang F."/>
        </authorList>
    </citation>
    <scope>NUCLEOTIDE SEQUENCE [LARGE SCALE GENOMIC DNA]</scope>
    <source>
        <strain evidence="2">LVBAO_FW01</strain>
        <tissue evidence="2">Leaves</tissue>
    </source>
</reference>
<keyword evidence="3" id="KW-1185">Reference proteome</keyword>
<dbReference type="Proteomes" id="UP001367508">
    <property type="component" value="Unassembled WGS sequence"/>
</dbReference>
<gene>
    <name evidence="2" type="ORF">VNO77_13480</name>
</gene>
<feature type="region of interest" description="Disordered" evidence="1">
    <location>
        <begin position="1"/>
        <end position="46"/>
    </location>
</feature>